<organism evidence="3 4">
    <name type="scientific">Leucothrix pacifica</name>
    <dbReference type="NCBI Taxonomy" id="1247513"/>
    <lineage>
        <taxon>Bacteria</taxon>
        <taxon>Pseudomonadati</taxon>
        <taxon>Pseudomonadota</taxon>
        <taxon>Gammaproteobacteria</taxon>
        <taxon>Thiotrichales</taxon>
        <taxon>Thiotrichaceae</taxon>
        <taxon>Leucothrix</taxon>
    </lineage>
</organism>
<dbReference type="RefSeq" id="WP_109837717.1">
    <property type="nucleotide sequence ID" value="NZ_QGKM01000028.1"/>
</dbReference>
<keyword evidence="4" id="KW-1185">Reference proteome</keyword>
<dbReference type="InterPro" id="IPR027417">
    <property type="entry name" value="P-loop_NTPase"/>
</dbReference>
<dbReference type="OrthoDB" id="9801806at2"/>
<feature type="domain" description="AAA" evidence="1">
    <location>
        <begin position="18"/>
        <end position="153"/>
    </location>
</feature>
<evidence type="ECO:0000259" key="1">
    <source>
        <dbReference type="Pfam" id="PF13173"/>
    </source>
</evidence>
<dbReference type="PANTHER" id="PTHR33295">
    <property type="entry name" value="ATPASE"/>
    <property type="match status" value="1"/>
</dbReference>
<dbReference type="EMBL" id="QGKM01000028">
    <property type="protein sequence ID" value="PWQ97088.1"/>
    <property type="molecule type" value="Genomic_DNA"/>
</dbReference>
<reference evidence="3 4" key="1">
    <citation type="submission" date="2018-05" db="EMBL/GenBank/DDBJ databases">
        <title>Leucothrix arctica sp. nov., isolated from Arctic seawater.</title>
        <authorList>
            <person name="Choi A."/>
            <person name="Baek K."/>
        </authorList>
    </citation>
    <scope>NUCLEOTIDE SEQUENCE [LARGE SCALE GENOMIC DNA]</scope>
    <source>
        <strain evidence="3 4">JCM 18388</strain>
    </source>
</reference>
<dbReference type="InterPro" id="IPR041682">
    <property type="entry name" value="AAA_14"/>
</dbReference>
<dbReference type="Proteomes" id="UP000245539">
    <property type="component" value="Unassembled WGS sequence"/>
</dbReference>
<evidence type="ECO:0000313" key="3">
    <source>
        <dbReference type="EMBL" id="PWQ97088.1"/>
    </source>
</evidence>
<evidence type="ECO:0000313" key="4">
    <source>
        <dbReference type="Proteomes" id="UP000245539"/>
    </source>
</evidence>
<accession>A0A317CES6</accession>
<dbReference type="PANTHER" id="PTHR33295:SF7">
    <property type="entry name" value="ATPASE"/>
    <property type="match status" value="1"/>
</dbReference>
<name>A0A317CES6_9GAMM</name>
<dbReference type="SUPFAM" id="SSF52540">
    <property type="entry name" value="P-loop containing nucleoside triphosphate hydrolases"/>
    <property type="match status" value="1"/>
</dbReference>
<protein>
    <submittedName>
        <fullName evidence="3">AAA family ATPase</fullName>
    </submittedName>
</protein>
<comment type="caution">
    <text evidence="3">The sequence shown here is derived from an EMBL/GenBank/DDBJ whole genome shotgun (WGS) entry which is preliminary data.</text>
</comment>
<dbReference type="Pfam" id="PF13635">
    <property type="entry name" value="DUF4143"/>
    <property type="match status" value="1"/>
</dbReference>
<gene>
    <name evidence="3" type="ORF">DKW60_11035</name>
</gene>
<dbReference type="Gene3D" id="3.40.50.300">
    <property type="entry name" value="P-loop containing nucleotide triphosphate hydrolases"/>
    <property type="match status" value="1"/>
</dbReference>
<proteinExistence type="predicted"/>
<sequence length="451" mass="51452">MYRKHIKYIENWYHRTSRKPLIIRGARQVGKTTAVNLAAEALGVELITLNMEDPQSFVSELPKNDPEVIFELIALSQGKVSLDPDKTLFFFDEAQEHPAIIPFLRYCYEKAPQYRVVLTGSLLEFVINAPDFSFPVGRVEFLYINPMTFDEYLRGIDQAPLADKLAEFSWGKLPSRALHDMYTERLRAYVVTGGMPEAVKTYRDTQSWLEVARVKESILDTYYADFGKYHRHVKSDVIQQVFRKLSFTISEKTVYTQLASGERSETNKKALEALELARVVSRCYHSAGNGAPLAAEQKDNHFKTFFLDIGLVLSALGLQLDSIDRELNNTARGALAEQFIAQHLLDDRELFQRPQLHYWQRQKAGATSEIDFLTVKQGKVVPVEVKSGASGAMKSLQVFMSSKESHAGVALRFLNNLPKRQDVPLVQGGRYELVSLPHYLVEYWREWVACD</sequence>
<dbReference type="InterPro" id="IPR025420">
    <property type="entry name" value="DUF4143"/>
</dbReference>
<evidence type="ECO:0000259" key="2">
    <source>
        <dbReference type="Pfam" id="PF13635"/>
    </source>
</evidence>
<dbReference type="AlphaFoldDB" id="A0A317CES6"/>
<dbReference type="Pfam" id="PF13173">
    <property type="entry name" value="AAA_14"/>
    <property type="match status" value="1"/>
</dbReference>
<feature type="domain" description="DUF4143" evidence="2">
    <location>
        <begin position="224"/>
        <end position="388"/>
    </location>
</feature>